<name>A0A4C1W7U2_EUMVA</name>
<accession>A0A4C1W7U2</accession>
<sequence length="163" mass="18322">MVLASSNLCFKHVPSECMDCIQLESTTSPRLRRPCVSVAFVCVKTTTEEGSYIQLQPTSSSKSKILRADSSSFEEEFYAVMLASDQSDSEGDIDEFLVSDHELLLLRESDQGEDLEKNDPEGNSSNEESQITQEEVNADSSDDDAPFSELQRSNYYYGKNRYK</sequence>
<evidence type="ECO:0000313" key="3">
    <source>
        <dbReference type="Proteomes" id="UP000299102"/>
    </source>
</evidence>
<organism evidence="2 3">
    <name type="scientific">Eumeta variegata</name>
    <name type="common">Bagworm moth</name>
    <name type="synonym">Eumeta japonica</name>
    <dbReference type="NCBI Taxonomy" id="151549"/>
    <lineage>
        <taxon>Eukaryota</taxon>
        <taxon>Metazoa</taxon>
        <taxon>Ecdysozoa</taxon>
        <taxon>Arthropoda</taxon>
        <taxon>Hexapoda</taxon>
        <taxon>Insecta</taxon>
        <taxon>Pterygota</taxon>
        <taxon>Neoptera</taxon>
        <taxon>Endopterygota</taxon>
        <taxon>Lepidoptera</taxon>
        <taxon>Glossata</taxon>
        <taxon>Ditrysia</taxon>
        <taxon>Tineoidea</taxon>
        <taxon>Psychidae</taxon>
        <taxon>Oiketicinae</taxon>
        <taxon>Eumeta</taxon>
    </lineage>
</organism>
<feature type="compositionally biased region" description="Acidic residues" evidence="1">
    <location>
        <begin position="136"/>
        <end position="146"/>
    </location>
</feature>
<dbReference type="Proteomes" id="UP000299102">
    <property type="component" value="Unassembled WGS sequence"/>
</dbReference>
<feature type="region of interest" description="Disordered" evidence="1">
    <location>
        <begin position="108"/>
        <end position="163"/>
    </location>
</feature>
<keyword evidence="3" id="KW-1185">Reference proteome</keyword>
<feature type="compositionally biased region" description="Polar residues" evidence="1">
    <location>
        <begin position="121"/>
        <end position="135"/>
    </location>
</feature>
<gene>
    <name evidence="2" type="ORF">EVAR_95064_1</name>
</gene>
<proteinExistence type="predicted"/>
<dbReference type="EMBL" id="BGZK01000487">
    <property type="protein sequence ID" value="GBP46602.1"/>
    <property type="molecule type" value="Genomic_DNA"/>
</dbReference>
<dbReference type="AlphaFoldDB" id="A0A4C1W7U2"/>
<protein>
    <submittedName>
        <fullName evidence="2">Uncharacterized protein</fullName>
    </submittedName>
</protein>
<evidence type="ECO:0000313" key="2">
    <source>
        <dbReference type="EMBL" id="GBP46602.1"/>
    </source>
</evidence>
<dbReference type="OrthoDB" id="7480326at2759"/>
<reference evidence="2 3" key="1">
    <citation type="journal article" date="2019" name="Commun. Biol.">
        <title>The bagworm genome reveals a unique fibroin gene that provides high tensile strength.</title>
        <authorList>
            <person name="Kono N."/>
            <person name="Nakamura H."/>
            <person name="Ohtoshi R."/>
            <person name="Tomita M."/>
            <person name="Numata K."/>
            <person name="Arakawa K."/>
        </authorList>
    </citation>
    <scope>NUCLEOTIDE SEQUENCE [LARGE SCALE GENOMIC DNA]</scope>
</reference>
<evidence type="ECO:0000256" key="1">
    <source>
        <dbReference type="SAM" id="MobiDB-lite"/>
    </source>
</evidence>
<comment type="caution">
    <text evidence="2">The sequence shown here is derived from an EMBL/GenBank/DDBJ whole genome shotgun (WGS) entry which is preliminary data.</text>
</comment>
<feature type="compositionally biased region" description="Basic and acidic residues" evidence="1">
    <location>
        <begin position="108"/>
        <end position="120"/>
    </location>
</feature>